<proteinExistence type="predicted"/>
<reference evidence="1 2" key="1">
    <citation type="journal article" date="2018" name="Syst. Appl. Microbiol.">
        <title>Photobacterium carnosum sp. nov., isolated from spoiled modified atmosphere packaged poultry meat.</title>
        <authorList>
            <person name="Hilgarth M."/>
            <person name="Fuertes S."/>
            <person name="Ehrmann M."/>
            <person name="Vogel R.F."/>
        </authorList>
    </citation>
    <scope>NUCLEOTIDE SEQUENCE [LARGE SCALE GENOMIC DNA]</scope>
    <source>
        <strain evidence="1 2">TMW 2.2021</strain>
    </source>
</reference>
<protein>
    <submittedName>
        <fullName evidence="1">Uncharacterized protein</fullName>
    </submittedName>
</protein>
<dbReference type="AlphaFoldDB" id="A0A2N4UPR3"/>
<dbReference type="Proteomes" id="UP000234420">
    <property type="component" value="Unassembled WGS sequence"/>
</dbReference>
<keyword evidence="2" id="KW-1185">Reference proteome</keyword>
<dbReference type="EMBL" id="NPIB01000021">
    <property type="protein sequence ID" value="PLC57006.1"/>
    <property type="molecule type" value="Genomic_DNA"/>
</dbReference>
<organism evidence="1 2">
    <name type="scientific">Photobacterium carnosum</name>
    <dbReference type="NCBI Taxonomy" id="2023717"/>
    <lineage>
        <taxon>Bacteria</taxon>
        <taxon>Pseudomonadati</taxon>
        <taxon>Pseudomonadota</taxon>
        <taxon>Gammaproteobacteria</taxon>
        <taxon>Vibrionales</taxon>
        <taxon>Vibrionaceae</taxon>
        <taxon>Photobacterium</taxon>
    </lineage>
</organism>
<comment type="caution">
    <text evidence="1">The sequence shown here is derived from an EMBL/GenBank/DDBJ whole genome shotgun (WGS) entry which is preliminary data.</text>
</comment>
<sequence length="243" mass="27667">MYRSTTGIVIEKIYNLEGDVGFYITPLFTVNGKLTTNAETRKYFSSIRVESKASNTDAHHTKQADRVKTIVKELGYLQSHVEDDFRGITEVIYRANEHDQGMLSNSSDQSPIPIIPHFDEDVISNSYFYNYYVLDPRDMPNTISNAYLPNSQSRVGLYDHVDTDISHNVQSDLEDAAFDVLDEFTKSYCDHAKEKVANHLYESAMLINGKLFYNEIRGFSLDDLVTPISDLLNIQPVSGSIWQ</sequence>
<gene>
    <name evidence="1" type="ORF">CIK00_15430</name>
</gene>
<evidence type="ECO:0000313" key="2">
    <source>
        <dbReference type="Proteomes" id="UP000234420"/>
    </source>
</evidence>
<accession>A0A2N4UPR3</accession>
<evidence type="ECO:0000313" key="1">
    <source>
        <dbReference type="EMBL" id="PLC57006.1"/>
    </source>
</evidence>
<name>A0A2N4UPR3_9GAMM</name>